<reference evidence="4 5" key="1">
    <citation type="submission" date="2017-09" db="EMBL/GenBank/DDBJ databases">
        <title>Bloom of a denitrifying methanotroph, Candidatus Methylomirabilis limnetica, in a deep stratified lake.</title>
        <authorList>
            <person name="Graf J.S."/>
            <person name="Marchant H.K."/>
            <person name="Tienken D."/>
            <person name="Hach P.F."/>
            <person name="Brand A."/>
            <person name="Schubert C.J."/>
            <person name="Kuypers M.M."/>
            <person name="Milucka J."/>
        </authorList>
    </citation>
    <scope>NUCLEOTIDE SEQUENCE [LARGE SCALE GENOMIC DNA]</scope>
    <source>
        <strain evidence="4 5">Zug</strain>
    </source>
</reference>
<evidence type="ECO:0000259" key="3">
    <source>
        <dbReference type="PROSITE" id="PS51371"/>
    </source>
</evidence>
<dbReference type="SMART" id="SM00116">
    <property type="entry name" value="CBS"/>
    <property type="match status" value="2"/>
</dbReference>
<dbReference type="CDD" id="cd04584">
    <property type="entry name" value="CBS_pair_AcuB_like"/>
    <property type="match status" value="1"/>
</dbReference>
<evidence type="ECO:0000256" key="1">
    <source>
        <dbReference type="ARBA" id="ARBA00023122"/>
    </source>
</evidence>
<reference evidence="5" key="2">
    <citation type="journal article" date="2018" name="Environ. Microbiol.">
        <title>Bloom of a denitrifying methanotroph, 'Candidatus Methylomirabilis limnetica', in a deep stratified lake.</title>
        <authorList>
            <person name="Graf J.S."/>
            <person name="Mayr M.J."/>
            <person name="Marchant H.K."/>
            <person name="Tienken D."/>
            <person name="Hach P.F."/>
            <person name="Brand A."/>
            <person name="Schubert C.J."/>
            <person name="Kuypers M.M."/>
            <person name="Milucka J."/>
        </authorList>
    </citation>
    <scope>NUCLEOTIDE SEQUENCE [LARGE SCALE GENOMIC DNA]</scope>
    <source>
        <strain evidence="5">Zug</strain>
    </source>
</reference>
<dbReference type="Pfam" id="PF00571">
    <property type="entry name" value="CBS"/>
    <property type="match status" value="2"/>
</dbReference>
<dbReference type="PANTHER" id="PTHR43080:SF2">
    <property type="entry name" value="CBS DOMAIN-CONTAINING PROTEIN"/>
    <property type="match status" value="1"/>
</dbReference>
<feature type="domain" description="CBS" evidence="3">
    <location>
        <begin position="40"/>
        <end position="95"/>
    </location>
</feature>
<dbReference type="Proteomes" id="UP000241436">
    <property type="component" value="Unassembled WGS sequence"/>
</dbReference>
<dbReference type="AlphaFoldDB" id="A0A2T4U1F8"/>
<evidence type="ECO:0000256" key="2">
    <source>
        <dbReference type="PROSITE-ProRule" id="PRU00703"/>
    </source>
</evidence>
<organism evidence="4 5">
    <name type="scientific">Candidatus Methylomirabilis limnetica</name>
    <dbReference type="NCBI Taxonomy" id="2033718"/>
    <lineage>
        <taxon>Bacteria</taxon>
        <taxon>Candidatus Methylomirabilota</taxon>
        <taxon>Candidatus Methylomirabilia</taxon>
        <taxon>Candidatus Methylomirabilales</taxon>
        <taxon>Candidatus Methylomirabilaceae</taxon>
        <taxon>Candidatus Methylomirabilis</taxon>
    </lineage>
</organism>
<dbReference type="PANTHER" id="PTHR43080">
    <property type="entry name" value="CBS DOMAIN-CONTAINING PROTEIN CBSX3, MITOCHONDRIAL"/>
    <property type="match status" value="1"/>
</dbReference>
<accession>A0A2T4U1F8</accession>
<name>A0A2T4U1F8_9BACT</name>
<protein>
    <recommendedName>
        <fullName evidence="3">CBS domain-containing protein</fullName>
    </recommendedName>
</protein>
<comment type="caution">
    <text evidence="4">The sequence shown here is derived from an EMBL/GenBank/DDBJ whole genome shotgun (WGS) entry which is preliminary data.</text>
</comment>
<sequence>MRSFPQVSTQLRCSALAPPFAVVRANNPGKGEPMLVKRYMQTKVIMVGLDERANAALYMMKKKGIRHLLVTDNSKLRGIVTDRDFRLMRPSPATSLSIYEVHYLLDKLKVKEIMTKKVITVTPETTIAEAAHLLLNRRIGALPVLKDEKVVGIITETDMIRALIDLEEAQGT</sequence>
<gene>
    <name evidence="4" type="ORF">CLG94_00555</name>
</gene>
<keyword evidence="1 2" id="KW-0129">CBS domain</keyword>
<keyword evidence="5" id="KW-1185">Reference proteome</keyword>
<dbReference type="InterPro" id="IPR046342">
    <property type="entry name" value="CBS_dom_sf"/>
</dbReference>
<evidence type="ECO:0000313" key="5">
    <source>
        <dbReference type="Proteomes" id="UP000241436"/>
    </source>
</evidence>
<feature type="domain" description="CBS" evidence="3">
    <location>
        <begin position="114"/>
        <end position="172"/>
    </location>
</feature>
<dbReference type="Gene3D" id="3.10.580.10">
    <property type="entry name" value="CBS-domain"/>
    <property type="match status" value="1"/>
</dbReference>
<dbReference type="SUPFAM" id="SSF54631">
    <property type="entry name" value="CBS-domain pair"/>
    <property type="match status" value="1"/>
</dbReference>
<proteinExistence type="predicted"/>
<dbReference type="InterPro" id="IPR051257">
    <property type="entry name" value="Diverse_CBS-Domain"/>
</dbReference>
<dbReference type="InterPro" id="IPR000644">
    <property type="entry name" value="CBS_dom"/>
</dbReference>
<dbReference type="EMBL" id="NVQC01000007">
    <property type="protein sequence ID" value="PTL37207.1"/>
    <property type="molecule type" value="Genomic_DNA"/>
</dbReference>
<dbReference type="PROSITE" id="PS51371">
    <property type="entry name" value="CBS"/>
    <property type="match status" value="2"/>
</dbReference>
<evidence type="ECO:0000313" key="4">
    <source>
        <dbReference type="EMBL" id="PTL37207.1"/>
    </source>
</evidence>